<keyword evidence="9" id="KW-1133">Transmembrane helix</keyword>
<dbReference type="GO" id="GO:0004497">
    <property type="term" value="F:monooxygenase activity"/>
    <property type="evidence" value="ECO:0007669"/>
    <property type="project" value="UniProtKB-KW"/>
</dbReference>
<dbReference type="Gene3D" id="1.10.630.10">
    <property type="entry name" value="Cytochrome P450"/>
    <property type="match status" value="1"/>
</dbReference>
<reference evidence="11" key="1">
    <citation type="submission" date="2019-06" db="EMBL/GenBank/DDBJ databases">
        <authorList>
            <person name="Broberg M."/>
        </authorList>
    </citation>
    <scope>NUCLEOTIDE SEQUENCE [LARGE SCALE GENOMIC DNA]</scope>
</reference>
<organism evidence="10 11">
    <name type="scientific">Clonostachys solani</name>
    <dbReference type="NCBI Taxonomy" id="160281"/>
    <lineage>
        <taxon>Eukaryota</taxon>
        <taxon>Fungi</taxon>
        <taxon>Dikarya</taxon>
        <taxon>Ascomycota</taxon>
        <taxon>Pezizomycotina</taxon>
        <taxon>Sordariomycetes</taxon>
        <taxon>Hypocreomycetidae</taxon>
        <taxon>Hypocreales</taxon>
        <taxon>Bionectriaceae</taxon>
        <taxon>Clonostachys</taxon>
    </lineage>
</organism>
<dbReference type="InterPro" id="IPR036396">
    <property type="entry name" value="Cyt_P450_sf"/>
</dbReference>
<comment type="caution">
    <text evidence="10">The sequence shown here is derived from an EMBL/GenBank/DDBJ whole genome shotgun (WGS) entry which is preliminary data.</text>
</comment>
<dbReference type="PRINTS" id="PR00385">
    <property type="entry name" value="P450"/>
</dbReference>
<dbReference type="EMBL" id="CABFOC020000091">
    <property type="protein sequence ID" value="CAH0058651.1"/>
    <property type="molecule type" value="Genomic_DNA"/>
</dbReference>
<evidence type="ECO:0000313" key="11">
    <source>
        <dbReference type="Proteomes" id="UP000775872"/>
    </source>
</evidence>
<dbReference type="PANTHER" id="PTHR24305">
    <property type="entry name" value="CYTOCHROME P450"/>
    <property type="match status" value="1"/>
</dbReference>
<evidence type="ECO:0000256" key="1">
    <source>
        <dbReference type="ARBA" id="ARBA00001971"/>
    </source>
</evidence>
<feature type="transmembrane region" description="Helical" evidence="9">
    <location>
        <begin position="12"/>
        <end position="29"/>
    </location>
</feature>
<comment type="cofactor">
    <cofactor evidence="1 8">
        <name>heme</name>
        <dbReference type="ChEBI" id="CHEBI:30413"/>
    </cofactor>
</comment>
<evidence type="ECO:0008006" key="12">
    <source>
        <dbReference type="Google" id="ProtNLM"/>
    </source>
</evidence>
<feature type="binding site" description="axial binding residue" evidence="8">
    <location>
        <position position="516"/>
    </location>
    <ligand>
        <name>heme</name>
        <dbReference type="ChEBI" id="CHEBI:30413"/>
    </ligand>
    <ligandPart>
        <name>Fe</name>
        <dbReference type="ChEBI" id="CHEBI:18248"/>
    </ligandPart>
</feature>
<accession>A0A9N9ZNF2</accession>
<keyword evidence="6 8" id="KW-0408">Iron</keyword>
<keyword evidence="9" id="KW-0812">Transmembrane</keyword>
<dbReference type="GO" id="GO:0020037">
    <property type="term" value="F:heme binding"/>
    <property type="evidence" value="ECO:0007669"/>
    <property type="project" value="InterPro"/>
</dbReference>
<protein>
    <recommendedName>
        <fullName evidence="12">Tryprostatin B 6-hydroxylase</fullName>
    </recommendedName>
</protein>
<keyword evidence="11" id="KW-1185">Reference proteome</keyword>
<dbReference type="SUPFAM" id="SSF48264">
    <property type="entry name" value="Cytochrome P450"/>
    <property type="match status" value="1"/>
</dbReference>
<dbReference type="Proteomes" id="UP000775872">
    <property type="component" value="Unassembled WGS sequence"/>
</dbReference>
<evidence type="ECO:0000256" key="5">
    <source>
        <dbReference type="ARBA" id="ARBA00023002"/>
    </source>
</evidence>
<name>A0A9N9ZNF2_9HYPO</name>
<dbReference type="InterPro" id="IPR002401">
    <property type="entry name" value="Cyt_P450_E_grp-I"/>
</dbReference>
<dbReference type="InterPro" id="IPR001128">
    <property type="entry name" value="Cyt_P450"/>
</dbReference>
<keyword evidence="7" id="KW-0503">Monooxygenase</keyword>
<sequence>MPLPGSDLSAQSLYGAAFSAGVLVHLSVFRLGEWDGVPGRIAAFFVAMYAIASAASIYVLAEEYGGVLVVLMNVSAIFLTFLLGLFASMLIYRAGFHRLRSFPGPNLARISSIYGARMAMRRFKYFDEVDQLHKVYGDFVRIGTTTSNKSMSSVNRADLPLPSQGPNHLSVAHPAAVQAVHSSSSRCLKGPWYNTQLPSVSLLTSRDRHEHARRRKIWDNGLSFKAMRSYEPNIAKCTSQLINNVEASLGRGIDMSHHFTLYTFDVMGTLAFAKDFKMLESKELHPIFKFLHESMLSIVIFGHAMWFLTFLKNIPGLASAIKRLNAWANQQIEDQIRDKPDTPNVFSWMLRDYMMLPNPTPQDWMNLQADASLIVVAGSDTTASTLTCLLFELTKHPDVYRKLQKEVDAHLSDKKELQNDSMIGMEYLQACIDESMRMHPIVPGGVQRHTPPQGLQIGDTFIPGDVIIQVPMHTVNYDERSFPQASQFIPERWTSRSDLVTDDSCFTPFLAGRYSCPGKQLALLEIRHVICEIARRYDVSFSEPQTKARFPEDIIDGFSLHCPKLELVFSARNTY</sequence>
<keyword evidence="9" id="KW-0472">Membrane</keyword>
<proteinExistence type="inferred from homology"/>
<evidence type="ECO:0000313" key="10">
    <source>
        <dbReference type="EMBL" id="CAH0058651.1"/>
    </source>
</evidence>
<keyword evidence="5" id="KW-0560">Oxidoreductase</keyword>
<evidence type="ECO:0000256" key="4">
    <source>
        <dbReference type="ARBA" id="ARBA00022723"/>
    </source>
</evidence>
<dbReference type="GO" id="GO:0016705">
    <property type="term" value="F:oxidoreductase activity, acting on paired donors, with incorporation or reduction of molecular oxygen"/>
    <property type="evidence" value="ECO:0007669"/>
    <property type="project" value="InterPro"/>
</dbReference>
<evidence type="ECO:0000256" key="6">
    <source>
        <dbReference type="ARBA" id="ARBA00023004"/>
    </source>
</evidence>
<dbReference type="PANTHER" id="PTHR24305:SF187">
    <property type="entry name" value="P450, PUTATIVE (EUROFUNG)-RELATED"/>
    <property type="match status" value="1"/>
</dbReference>
<evidence type="ECO:0000256" key="9">
    <source>
        <dbReference type="SAM" id="Phobius"/>
    </source>
</evidence>
<dbReference type="PRINTS" id="PR00463">
    <property type="entry name" value="EP450I"/>
</dbReference>
<dbReference type="GO" id="GO:0005506">
    <property type="term" value="F:iron ion binding"/>
    <property type="evidence" value="ECO:0007669"/>
    <property type="project" value="InterPro"/>
</dbReference>
<keyword evidence="4 8" id="KW-0479">Metal-binding</keyword>
<gene>
    <name evidence="10" type="ORF">CSOL1703_00007673</name>
</gene>
<evidence type="ECO:0000256" key="3">
    <source>
        <dbReference type="ARBA" id="ARBA00022617"/>
    </source>
</evidence>
<dbReference type="OrthoDB" id="6692864at2759"/>
<comment type="similarity">
    <text evidence="2">Belongs to the cytochrome P450 family.</text>
</comment>
<evidence type="ECO:0000256" key="7">
    <source>
        <dbReference type="ARBA" id="ARBA00023033"/>
    </source>
</evidence>
<feature type="transmembrane region" description="Helical" evidence="9">
    <location>
        <begin position="67"/>
        <end position="92"/>
    </location>
</feature>
<dbReference type="Pfam" id="PF00067">
    <property type="entry name" value="p450"/>
    <property type="match status" value="1"/>
</dbReference>
<reference evidence="10 11" key="2">
    <citation type="submission" date="2021-10" db="EMBL/GenBank/DDBJ databases">
        <authorList>
            <person name="Piombo E."/>
        </authorList>
    </citation>
    <scope>NUCLEOTIDE SEQUENCE [LARGE SCALE GENOMIC DNA]</scope>
</reference>
<evidence type="ECO:0000256" key="2">
    <source>
        <dbReference type="ARBA" id="ARBA00010617"/>
    </source>
</evidence>
<dbReference type="InterPro" id="IPR050121">
    <property type="entry name" value="Cytochrome_P450_monoxygenase"/>
</dbReference>
<keyword evidence="3 8" id="KW-0349">Heme</keyword>
<dbReference type="AlphaFoldDB" id="A0A9N9ZNF2"/>
<evidence type="ECO:0000256" key="8">
    <source>
        <dbReference type="PIRSR" id="PIRSR602401-1"/>
    </source>
</evidence>
<feature type="transmembrane region" description="Helical" evidence="9">
    <location>
        <begin position="41"/>
        <end position="61"/>
    </location>
</feature>
<dbReference type="CDD" id="cd11061">
    <property type="entry name" value="CYP67-like"/>
    <property type="match status" value="1"/>
</dbReference>